<dbReference type="PANTHER" id="PTHR11941:SF124">
    <property type="entry name" value="ENOYL-COA HYDRATASE ECHA13-RELATED"/>
    <property type="match status" value="1"/>
</dbReference>
<dbReference type="Proteomes" id="UP000024284">
    <property type="component" value="Unassembled WGS sequence"/>
</dbReference>
<evidence type="ECO:0000313" key="1">
    <source>
        <dbReference type="EMBL" id="KFG88325.1"/>
    </source>
</evidence>
<dbReference type="STRING" id="76947.GCA_002080435_03832"/>
<accession>A0A086P4K7</accession>
<dbReference type="NCBIfam" id="NF006140">
    <property type="entry name" value="PRK08290.1"/>
    <property type="match status" value="1"/>
</dbReference>
<dbReference type="Pfam" id="PF00378">
    <property type="entry name" value="ECH_1"/>
    <property type="match status" value="1"/>
</dbReference>
<dbReference type="PANTHER" id="PTHR11941">
    <property type="entry name" value="ENOYL-COA HYDRATASE-RELATED"/>
    <property type="match status" value="1"/>
</dbReference>
<proteinExistence type="predicted"/>
<keyword evidence="2" id="KW-1185">Reference proteome</keyword>
<dbReference type="EMBL" id="JFZA02000062">
    <property type="protein sequence ID" value="KFG88325.1"/>
    <property type="molecule type" value="Genomic_DNA"/>
</dbReference>
<dbReference type="PATRIC" id="fig|1219045.3.peg.3966"/>
<dbReference type="Gene3D" id="3.90.226.10">
    <property type="entry name" value="2-enoyl-CoA Hydratase, Chain A, domain 1"/>
    <property type="match status" value="1"/>
</dbReference>
<dbReference type="RefSeq" id="WP_037469391.1">
    <property type="nucleotide sequence ID" value="NZ_BCZD01000016.1"/>
</dbReference>
<protein>
    <submittedName>
        <fullName evidence="1">Enoyl-CoA hydratase</fullName>
    </submittedName>
</protein>
<dbReference type="GO" id="GO:0003824">
    <property type="term" value="F:catalytic activity"/>
    <property type="evidence" value="ECO:0007669"/>
    <property type="project" value="UniProtKB-ARBA"/>
</dbReference>
<dbReference type="InterPro" id="IPR029045">
    <property type="entry name" value="ClpP/crotonase-like_dom_sf"/>
</dbReference>
<comment type="caution">
    <text evidence="1">The sequence shown here is derived from an EMBL/GenBank/DDBJ whole genome shotgun (WGS) entry which is preliminary data.</text>
</comment>
<dbReference type="SUPFAM" id="SSF52096">
    <property type="entry name" value="ClpP/crotonase"/>
    <property type="match status" value="1"/>
</dbReference>
<dbReference type="InterPro" id="IPR001753">
    <property type="entry name" value="Enoyl-CoA_hydra/iso"/>
</dbReference>
<dbReference type="OrthoDB" id="9795613at2"/>
<reference evidence="1" key="1">
    <citation type="submission" date="2014-08" db="EMBL/GenBank/DDBJ databases">
        <title>Draft genome sequences of Sphingobium herbicidovorans.</title>
        <authorList>
            <person name="Gan H.M."/>
            <person name="Gan H.Y."/>
            <person name="Savka M.A."/>
        </authorList>
    </citation>
    <scope>NUCLEOTIDE SEQUENCE [LARGE SCALE GENOMIC DNA]</scope>
    <source>
        <strain evidence="1">NBRC 16415</strain>
    </source>
</reference>
<organism evidence="1 2">
    <name type="scientific">Sphingobium herbicidovorans (strain ATCC 700291 / DSM 11019 / CCUG 56400 / KCTC 2939 / LMG 18315 / NBRC 16415 / MH)</name>
    <name type="common">Sphingomonas herbicidovorans</name>
    <dbReference type="NCBI Taxonomy" id="1219045"/>
    <lineage>
        <taxon>Bacteria</taxon>
        <taxon>Pseudomonadati</taxon>
        <taxon>Pseudomonadota</taxon>
        <taxon>Alphaproteobacteria</taxon>
        <taxon>Sphingomonadales</taxon>
        <taxon>Sphingomonadaceae</taxon>
        <taxon>Sphingobium</taxon>
    </lineage>
</organism>
<dbReference type="eggNOG" id="COG1024">
    <property type="taxonomic scope" value="Bacteria"/>
</dbReference>
<evidence type="ECO:0000313" key="2">
    <source>
        <dbReference type="Proteomes" id="UP000024284"/>
    </source>
</evidence>
<gene>
    <name evidence="1" type="ORF">BV98_003908</name>
</gene>
<dbReference type="AlphaFoldDB" id="A0A086P4K7"/>
<name>A0A086P4K7_SPHHM</name>
<sequence length="271" mass="29916">MADYIRYAVEERVATITLDRADRANAQNEPFLQQLNAAWEKAAEDESVRVILLRAEGKHFSAGHDVSPEAIRDGSFNRIRETIPERGLLGIHEWEAKHYLGYSRRWRDIPKPSIAAVQGACIAGGLLLAWPCDLIIAADDARFSDPVVLMGIGGVEYHGHTWELGARKAKEMLFTARPIDAHEAERRGMVNRVVPRADLDAEALALAHEIAQMHPHALAMAKRAVNQTLDIMGQSAALQSCFDIHQLGHASAYGQTGEFIVAGMDKVKSHT</sequence>
<dbReference type="GO" id="GO:0006635">
    <property type="term" value="P:fatty acid beta-oxidation"/>
    <property type="evidence" value="ECO:0007669"/>
    <property type="project" value="TreeGrafter"/>
</dbReference>
<dbReference type="CDD" id="cd06558">
    <property type="entry name" value="crotonase-like"/>
    <property type="match status" value="1"/>
</dbReference>